<dbReference type="InterPro" id="IPR009072">
    <property type="entry name" value="Histone-fold"/>
</dbReference>
<dbReference type="KEGG" id="zca:113930528"/>
<gene>
    <name evidence="3" type="primary">LOC113930528</name>
</gene>
<accession>A0A6J2ECK6</accession>
<organism evidence="2 3">
    <name type="scientific">Zalophus californianus</name>
    <name type="common">California sealion</name>
    <dbReference type="NCBI Taxonomy" id="9704"/>
    <lineage>
        <taxon>Eukaryota</taxon>
        <taxon>Metazoa</taxon>
        <taxon>Chordata</taxon>
        <taxon>Craniata</taxon>
        <taxon>Vertebrata</taxon>
        <taxon>Euteleostomi</taxon>
        <taxon>Mammalia</taxon>
        <taxon>Eutheria</taxon>
        <taxon>Laurasiatheria</taxon>
        <taxon>Carnivora</taxon>
        <taxon>Caniformia</taxon>
        <taxon>Pinnipedia</taxon>
        <taxon>Otariidae</taxon>
        <taxon>Zalophus</taxon>
    </lineage>
</organism>
<dbReference type="Gene3D" id="1.10.20.10">
    <property type="entry name" value="Histone, subunit A"/>
    <property type="match status" value="1"/>
</dbReference>
<dbReference type="GO" id="GO:0003677">
    <property type="term" value="F:DNA binding"/>
    <property type="evidence" value="ECO:0007669"/>
    <property type="project" value="InterPro"/>
</dbReference>
<dbReference type="GeneID" id="113930528"/>
<evidence type="ECO:0000313" key="2">
    <source>
        <dbReference type="Proteomes" id="UP000515165"/>
    </source>
</evidence>
<feature type="region of interest" description="Disordered" evidence="1">
    <location>
        <begin position="1"/>
        <end position="24"/>
    </location>
</feature>
<dbReference type="PRINTS" id="PR00620">
    <property type="entry name" value="HISTONEH2A"/>
</dbReference>
<name>A0A6J2ECK6_ZALCA</name>
<dbReference type="GO" id="GO:0046982">
    <property type="term" value="F:protein heterodimerization activity"/>
    <property type="evidence" value="ECO:0007669"/>
    <property type="project" value="InterPro"/>
</dbReference>
<feature type="compositionally biased region" description="Polar residues" evidence="1">
    <location>
        <begin position="1"/>
        <end position="23"/>
    </location>
</feature>
<dbReference type="RefSeq" id="XP_027463438.2">
    <property type="nucleotide sequence ID" value="XM_027607637.2"/>
</dbReference>
<dbReference type="AlphaFoldDB" id="A0A6J2ECK6"/>
<dbReference type="GO" id="GO:0030527">
    <property type="term" value="F:structural constituent of chromatin"/>
    <property type="evidence" value="ECO:0007669"/>
    <property type="project" value="InterPro"/>
</dbReference>
<dbReference type="Proteomes" id="UP000515165">
    <property type="component" value="Chromosome X"/>
</dbReference>
<dbReference type="InterPro" id="IPR002119">
    <property type="entry name" value="Histone_H2A"/>
</dbReference>
<sequence length="105" mass="11732">MSGKRSGQSSYRLGKQTSSCSTKTKLHFPVSHEEPLLQESHPAQNLSFSRQVCLSAILKYVATNILELVGNKAHHNCRVQTAMDNNMQTSLLFEDDTTSQVSEMF</sequence>
<reference evidence="3" key="1">
    <citation type="submission" date="2025-08" db="UniProtKB">
        <authorList>
            <consortium name="RefSeq"/>
        </authorList>
    </citation>
    <scope>IDENTIFICATION</scope>
    <source>
        <tissue evidence="3">Blood</tissue>
    </source>
</reference>
<keyword evidence="2" id="KW-1185">Reference proteome</keyword>
<dbReference type="OrthoDB" id="9746311at2759"/>
<dbReference type="GO" id="GO:0000786">
    <property type="term" value="C:nucleosome"/>
    <property type="evidence" value="ECO:0007669"/>
    <property type="project" value="InterPro"/>
</dbReference>
<proteinExistence type="predicted"/>
<evidence type="ECO:0000256" key="1">
    <source>
        <dbReference type="SAM" id="MobiDB-lite"/>
    </source>
</evidence>
<dbReference type="SUPFAM" id="SSF47113">
    <property type="entry name" value="Histone-fold"/>
    <property type="match status" value="1"/>
</dbReference>
<evidence type="ECO:0000313" key="3">
    <source>
        <dbReference type="RefSeq" id="XP_027463438.2"/>
    </source>
</evidence>
<protein>
    <submittedName>
        <fullName evidence="3">Histone H2A-like</fullName>
    </submittedName>
</protein>